<protein>
    <submittedName>
        <fullName evidence="2">DUF5011 domain-containing protein</fullName>
    </submittedName>
</protein>
<evidence type="ECO:0000259" key="1">
    <source>
        <dbReference type="Pfam" id="PF16403"/>
    </source>
</evidence>
<accession>A0A9D2IHW6</accession>
<comment type="caution">
    <text evidence="2">The sequence shown here is derived from an EMBL/GenBank/DDBJ whole genome shotgun (WGS) entry which is preliminary data.</text>
</comment>
<sequence>MARRNNARNAAEKAAKKTHPVTLILAVLFFIAGAAGGVFAFSGLTENDKFVLNGDKEVRLAVGENFEDPGATVISFGRDISADVIVAGERDAFDPAVEGVYRFLYKVDDIRWGDYQLVRTVIVGDPEQGGTQEGAADEEA</sequence>
<evidence type="ECO:0000313" key="3">
    <source>
        <dbReference type="Proteomes" id="UP000824025"/>
    </source>
</evidence>
<proteinExistence type="predicted"/>
<feature type="domain" description="Pesticidal crystal protein Cry22Aa Ig-like" evidence="1">
    <location>
        <begin position="52"/>
        <end position="123"/>
    </location>
</feature>
<dbReference type="AlphaFoldDB" id="A0A9D2IHW6"/>
<dbReference type="InterPro" id="IPR013783">
    <property type="entry name" value="Ig-like_fold"/>
</dbReference>
<evidence type="ECO:0000313" key="2">
    <source>
        <dbReference type="EMBL" id="HIZ08968.1"/>
    </source>
</evidence>
<dbReference type="EMBL" id="DXCF01000003">
    <property type="protein sequence ID" value="HIZ08968.1"/>
    <property type="molecule type" value="Genomic_DNA"/>
</dbReference>
<gene>
    <name evidence="2" type="ORF">H9726_00635</name>
</gene>
<reference evidence="2" key="1">
    <citation type="journal article" date="2021" name="PeerJ">
        <title>Extensive microbial diversity within the chicken gut microbiome revealed by metagenomics and culture.</title>
        <authorList>
            <person name="Gilroy R."/>
            <person name="Ravi A."/>
            <person name="Getino M."/>
            <person name="Pursley I."/>
            <person name="Horton D.L."/>
            <person name="Alikhan N.F."/>
            <person name="Baker D."/>
            <person name="Gharbi K."/>
            <person name="Hall N."/>
            <person name="Watson M."/>
            <person name="Adriaenssens E.M."/>
            <person name="Foster-Nyarko E."/>
            <person name="Jarju S."/>
            <person name="Secka A."/>
            <person name="Antonio M."/>
            <person name="Oren A."/>
            <person name="Chaudhuri R.R."/>
            <person name="La Ragione R."/>
            <person name="Hildebrand F."/>
            <person name="Pallen M.J."/>
        </authorList>
    </citation>
    <scope>NUCLEOTIDE SEQUENCE</scope>
    <source>
        <strain evidence="2">CHK192-19661</strain>
    </source>
</reference>
<name>A0A9D2IHW6_9FIRM</name>
<dbReference type="Proteomes" id="UP000824025">
    <property type="component" value="Unassembled WGS sequence"/>
</dbReference>
<organism evidence="2 3">
    <name type="scientific">Candidatus Borkfalkia avicola</name>
    <dbReference type="NCBI Taxonomy" id="2838503"/>
    <lineage>
        <taxon>Bacteria</taxon>
        <taxon>Bacillati</taxon>
        <taxon>Bacillota</taxon>
        <taxon>Clostridia</taxon>
        <taxon>Christensenellales</taxon>
        <taxon>Christensenellaceae</taxon>
        <taxon>Candidatus Borkfalkia</taxon>
    </lineage>
</organism>
<dbReference type="Pfam" id="PF16403">
    <property type="entry name" value="Bact_surface_Ig-like"/>
    <property type="match status" value="1"/>
</dbReference>
<dbReference type="Gene3D" id="2.60.40.10">
    <property type="entry name" value="Immunoglobulins"/>
    <property type="match status" value="1"/>
</dbReference>
<reference evidence="2" key="2">
    <citation type="submission" date="2021-04" db="EMBL/GenBank/DDBJ databases">
        <authorList>
            <person name="Gilroy R."/>
        </authorList>
    </citation>
    <scope>NUCLEOTIDE SEQUENCE</scope>
    <source>
        <strain evidence="2">CHK192-19661</strain>
    </source>
</reference>
<dbReference type="InterPro" id="IPR032179">
    <property type="entry name" value="Cry22Aa_Ig-like"/>
</dbReference>